<sequence length="150" mass="17396">MIDLSQVMTFTEAAEKWGLANGNTIRKAVERKRFQENEIRKSGDVWLTTYEAMQRVFGNPKHSDFTISMTSLSQYISQSIYKDNDAKKQLEKIITDIQKAIIQHKTVTITTHDDQEHIVMILKNETDVETFTKNINRYLESVSISLHNKT</sequence>
<accession>A0A4R3Z641</accession>
<feature type="domain" description="Helix-turn-helix" evidence="1">
    <location>
        <begin position="1"/>
        <end position="61"/>
    </location>
</feature>
<keyword evidence="3" id="KW-1185">Reference proteome</keyword>
<dbReference type="RefSeq" id="WP_066448723.1">
    <property type="nucleotide sequence ID" value="NZ_CAUWFI010000017.1"/>
</dbReference>
<evidence type="ECO:0000313" key="3">
    <source>
        <dbReference type="Proteomes" id="UP000295515"/>
    </source>
</evidence>
<evidence type="ECO:0000259" key="1">
    <source>
        <dbReference type="Pfam" id="PF20038"/>
    </source>
</evidence>
<comment type="caution">
    <text evidence="2">The sequence shown here is derived from an EMBL/GenBank/DDBJ whole genome shotgun (WGS) entry which is preliminary data.</text>
</comment>
<evidence type="ECO:0000313" key="2">
    <source>
        <dbReference type="EMBL" id="TCV99627.1"/>
    </source>
</evidence>
<organism evidence="2 3">
    <name type="scientific">Longibaculum muris</name>
    <dbReference type="NCBI Taxonomy" id="1796628"/>
    <lineage>
        <taxon>Bacteria</taxon>
        <taxon>Bacillati</taxon>
        <taxon>Bacillota</taxon>
        <taxon>Erysipelotrichia</taxon>
        <taxon>Erysipelotrichales</taxon>
        <taxon>Coprobacillaceae</taxon>
        <taxon>Longibaculum</taxon>
    </lineage>
</organism>
<dbReference type="InterPro" id="IPR045403">
    <property type="entry name" value="HTH_59_Firmicutes_type"/>
</dbReference>
<dbReference type="AlphaFoldDB" id="A0A4R3Z641"/>
<reference evidence="2 3" key="1">
    <citation type="submission" date="2019-03" db="EMBL/GenBank/DDBJ databases">
        <title>Genomic Encyclopedia of Type Strains, Phase IV (KMG-IV): sequencing the most valuable type-strain genomes for metagenomic binning, comparative biology and taxonomic classification.</title>
        <authorList>
            <person name="Goeker M."/>
        </authorList>
    </citation>
    <scope>NUCLEOTIDE SEQUENCE [LARGE SCALE GENOMIC DNA]</scope>
    <source>
        <strain evidence="2 3">DSM 29487</strain>
    </source>
</reference>
<dbReference type="Proteomes" id="UP000295515">
    <property type="component" value="Unassembled WGS sequence"/>
</dbReference>
<dbReference type="Pfam" id="PF20038">
    <property type="entry name" value="HTH_59"/>
    <property type="match status" value="1"/>
</dbReference>
<name>A0A4R3Z641_9FIRM</name>
<gene>
    <name evidence="2" type="ORF">EDD60_10868</name>
</gene>
<proteinExistence type="predicted"/>
<dbReference type="GeneID" id="98915263"/>
<dbReference type="EMBL" id="SMCQ01000008">
    <property type="protein sequence ID" value="TCV99627.1"/>
    <property type="molecule type" value="Genomic_DNA"/>
</dbReference>
<protein>
    <recommendedName>
        <fullName evidence="1">Helix-turn-helix domain-containing protein</fullName>
    </recommendedName>
</protein>